<dbReference type="KEGG" id="elio:KO353_01490"/>
<proteinExistence type="predicted"/>
<sequence length="277" mass="29534">MSDLSPLIASLREADPDRFLCVLASPAPARETLAVLYAFNAELARIAFSVTQPGLGMLRLQWWREVVEEGARGRTRRHPVAEPLARLVAARGLDPSLFDAVITARELELDEAGVPDPLALEAYAAASAGGLMRIALDALCVTDAASRTAAKHAGTAAALVGSLRNARALALRGRTMLPRALLQDAGARVADFARSPLPEPARRVASAIAEMAADHVRLMRQARPARAALPVLLPAVLAARVLGRLARFDNDLADPRVEGPRLGAQWAVFRAAFTGRI</sequence>
<dbReference type="Pfam" id="PF00494">
    <property type="entry name" value="SQS_PSY"/>
    <property type="match status" value="1"/>
</dbReference>
<reference evidence="1" key="1">
    <citation type="submission" date="2021-06" db="EMBL/GenBank/DDBJ databases">
        <title>Elioraea tepida, sp. nov., a moderately thermophilic aerobic anoxygenic phototrophic bacterium isolated from an alkaline siliceous hot spring mat community in Yellowstone National Park, WY, USA.</title>
        <authorList>
            <person name="Saini M.K."/>
            <person name="Yoshida S."/>
            <person name="Sebastian A."/>
            <person name="Hirose S."/>
            <person name="Hara E."/>
            <person name="Tamaki H."/>
            <person name="Soulier N.T."/>
            <person name="Albert I."/>
            <person name="Hanada S."/>
            <person name="Bryant D.A."/>
            <person name="Tank M."/>
        </authorList>
    </citation>
    <scope>NUCLEOTIDE SEQUENCE</scope>
    <source>
        <strain evidence="1">MS-P2</strain>
    </source>
</reference>
<gene>
    <name evidence="1" type="ORF">KO353_01490</name>
</gene>
<dbReference type="InterPro" id="IPR002060">
    <property type="entry name" value="Squ/phyt_synthse"/>
</dbReference>
<name>A0A975U221_9PROT</name>
<evidence type="ECO:0000313" key="1">
    <source>
        <dbReference type="EMBL" id="QXM24961.1"/>
    </source>
</evidence>
<protein>
    <submittedName>
        <fullName evidence="1">Squalene/phytoene synthase family protein</fullName>
    </submittedName>
</protein>
<dbReference type="AlphaFoldDB" id="A0A975U221"/>
<organism evidence="1 2">
    <name type="scientific">Elioraea tepida</name>
    <dbReference type="NCBI Taxonomy" id="2843330"/>
    <lineage>
        <taxon>Bacteria</taxon>
        <taxon>Pseudomonadati</taxon>
        <taxon>Pseudomonadota</taxon>
        <taxon>Alphaproteobacteria</taxon>
        <taxon>Acetobacterales</taxon>
        <taxon>Elioraeaceae</taxon>
        <taxon>Elioraea</taxon>
    </lineage>
</organism>
<evidence type="ECO:0000313" key="2">
    <source>
        <dbReference type="Proteomes" id="UP000694001"/>
    </source>
</evidence>
<keyword evidence="2" id="KW-1185">Reference proteome</keyword>
<accession>A0A975U221</accession>
<dbReference type="Proteomes" id="UP000694001">
    <property type="component" value="Chromosome"/>
</dbReference>
<dbReference type="EMBL" id="CP076448">
    <property type="protein sequence ID" value="QXM24961.1"/>
    <property type="molecule type" value="Genomic_DNA"/>
</dbReference>
<dbReference type="RefSeq" id="WP_218286018.1">
    <property type="nucleotide sequence ID" value="NZ_CP076448.1"/>
</dbReference>